<dbReference type="InterPro" id="IPR001910">
    <property type="entry name" value="Inosine/uridine_hydrolase_dom"/>
</dbReference>
<feature type="signal peptide" evidence="2">
    <location>
        <begin position="1"/>
        <end position="28"/>
    </location>
</feature>
<name>A0ABT3P1M1_9PROT</name>
<dbReference type="Pfam" id="PF01156">
    <property type="entry name" value="IU_nuc_hydro"/>
    <property type="match status" value="1"/>
</dbReference>
<keyword evidence="5" id="KW-1185">Reference proteome</keyword>
<evidence type="ECO:0000256" key="2">
    <source>
        <dbReference type="SAM" id="SignalP"/>
    </source>
</evidence>
<feature type="compositionally biased region" description="Basic and acidic residues" evidence="1">
    <location>
        <begin position="113"/>
        <end position="122"/>
    </location>
</feature>
<keyword evidence="4" id="KW-0378">Hydrolase</keyword>
<feature type="region of interest" description="Disordered" evidence="1">
    <location>
        <begin position="101"/>
        <end position="122"/>
    </location>
</feature>
<evidence type="ECO:0000313" key="5">
    <source>
        <dbReference type="Proteomes" id="UP001526430"/>
    </source>
</evidence>
<reference evidence="4 5" key="1">
    <citation type="submission" date="2022-10" db="EMBL/GenBank/DDBJ databases">
        <title>Roseococcus glaciei nov., sp. nov., isolated from glacier.</title>
        <authorList>
            <person name="Liu Q."/>
            <person name="Xin Y.-H."/>
        </authorList>
    </citation>
    <scope>NUCLEOTIDE SEQUENCE [LARGE SCALE GENOMIC DNA]</scope>
    <source>
        <strain evidence="4 5">MDT2-1-1</strain>
    </source>
</reference>
<dbReference type="EMBL" id="JAPFQI010000032">
    <property type="protein sequence ID" value="MCW8088310.1"/>
    <property type="molecule type" value="Genomic_DNA"/>
</dbReference>
<dbReference type="GO" id="GO:0016787">
    <property type="term" value="F:hydrolase activity"/>
    <property type="evidence" value="ECO:0007669"/>
    <property type="project" value="UniProtKB-KW"/>
</dbReference>
<accession>A0ABT3P1M1</accession>
<dbReference type="InterPro" id="IPR036452">
    <property type="entry name" value="Ribo_hydro-like"/>
</dbReference>
<evidence type="ECO:0000259" key="3">
    <source>
        <dbReference type="Pfam" id="PF01156"/>
    </source>
</evidence>
<dbReference type="RefSeq" id="WP_301592507.1">
    <property type="nucleotide sequence ID" value="NZ_JAPFQI010000032.1"/>
</dbReference>
<evidence type="ECO:0000256" key="1">
    <source>
        <dbReference type="SAM" id="MobiDB-lite"/>
    </source>
</evidence>
<dbReference type="SUPFAM" id="SSF53590">
    <property type="entry name" value="Nucleoside hydrolase"/>
    <property type="match status" value="1"/>
</dbReference>
<protein>
    <submittedName>
        <fullName evidence="4">Nucleoside hydrolase</fullName>
    </submittedName>
</protein>
<gene>
    <name evidence="4" type="ORF">OF850_22255</name>
</gene>
<dbReference type="PROSITE" id="PS51257">
    <property type="entry name" value="PROKAR_LIPOPROTEIN"/>
    <property type="match status" value="1"/>
</dbReference>
<proteinExistence type="predicted"/>
<evidence type="ECO:0000313" key="4">
    <source>
        <dbReference type="EMBL" id="MCW8088310.1"/>
    </source>
</evidence>
<keyword evidence="2" id="KW-0732">Signal</keyword>
<feature type="domain" description="Inosine/uridine-preferring nucleoside hydrolase" evidence="3">
    <location>
        <begin position="48"/>
        <end position="315"/>
    </location>
</feature>
<organism evidence="4 5">
    <name type="scientific">Sabulicella glaciei</name>
    <dbReference type="NCBI Taxonomy" id="2984948"/>
    <lineage>
        <taxon>Bacteria</taxon>
        <taxon>Pseudomonadati</taxon>
        <taxon>Pseudomonadota</taxon>
        <taxon>Alphaproteobacteria</taxon>
        <taxon>Acetobacterales</taxon>
        <taxon>Acetobacteraceae</taxon>
        <taxon>Sabulicella</taxon>
    </lineage>
</organism>
<sequence length="354" mass="37458">MRGAALLRLCSVAIAVLAGCAGSPVATPAPPSMQDPTSAATDRRADCVLVDSDAGLDDLRAIAVLAPHRRIAAVVATEGLATPRGGARALRAYLRGTGIPVVEGASPPPGRGPDPHRVRGLDGPRITAETLNGTLPAADPASQAGEAPAPSLEAEVERLTAGCERLDLLMIGPWTSFLRYDRAVVARLARVVAQGSPFPDDEARGQPDGWNCRYDYSACREAFARLGRRDLRADWVDIPQGARTCGSAEPGKDAAGRRVYSFTPDAEMAWAFAATPDELPRNLGRLMLHNPVGLERTSLWDDLAALYLLRPDIFGRVRDPSGRSGGHFEPCVPAQQVRDMLVAASAGPPSNLGR</sequence>
<dbReference type="Gene3D" id="3.90.245.10">
    <property type="entry name" value="Ribonucleoside hydrolase-like"/>
    <property type="match status" value="1"/>
</dbReference>
<comment type="caution">
    <text evidence="4">The sequence shown here is derived from an EMBL/GenBank/DDBJ whole genome shotgun (WGS) entry which is preliminary data.</text>
</comment>
<dbReference type="Proteomes" id="UP001526430">
    <property type="component" value="Unassembled WGS sequence"/>
</dbReference>
<feature type="chain" id="PRO_5045367721" evidence="2">
    <location>
        <begin position="29"/>
        <end position="354"/>
    </location>
</feature>